<accession>F9WRY3</accession>
<organism evidence="3 4">
    <name type="scientific">Trypanosoma vivax (strain Y486)</name>
    <dbReference type="NCBI Taxonomy" id="1055687"/>
    <lineage>
        <taxon>Eukaryota</taxon>
        <taxon>Discoba</taxon>
        <taxon>Euglenozoa</taxon>
        <taxon>Kinetoplastea</taxon>
        <taxon>Metakinetoplastina</taxon>
        <taxon>Trypanosomatida</taxon>
        <taxon>Trypanosomatidae</taxon>
        <taxon>Trypanosoma</taxon>
        <taxon>Duttonella</taxon>
    </lineage>
</organism>
<evidence type="ECO:0000313" key="4">
    <source>
        <dbReference type="Proteomes" id="UP000009027"/>
    </source>
</evidence>
<sequence length="288" mass="31245">MFKLFFLCTAAWCVFCFATANGQVTEDKDKNIHKQITIDCAETEDYKFNVGLAKPVGKYNFSCFKDSPTTIVGLSVEGSRTRKKLSGLGGSRAWCTFDGKVHNESFECTPRMARSMLNIPKKSCTVWEQENSVSWFSALVVDGQSVTCSVSGIYGDLMYSFRTERPSGQLNGHNNITLNVTIFAAKGFLPPDLKPLPTPVSPTSKAELAPANKNKKQSGASWNVAQPQKWDKDSRGTPVESAGKGKSEAAGLAGDRSSTKPEAKSSRDHANAAAVLSLPLLLSRQFSA</sequence>
<feature type="signal peptide" evidence="2">
    <location>
        <begin position="1"/>
        <end position="22"/>
    </location>
</feature>
<protein>
    <submittedName>
        <fullName evidence="3">Uncharacterized protein</fullName>
    </submittedName>
</protein>
<feature type="compositionally biased region" description="Basic and acidic residues" evidence="1">
    <location>
        <begin position="257"/>
        <end position="270"/>
    </location>
</feature>
<evidence type="ECO:0000256" key="2">
    <source>
        <dbReference type="SAM" id="SignalP"/>
    </source>
</evidence>
<name>F9WRY3_TRYVY</name>
<dbReference type="Proteomes" id="UP000009027">
    <property type="component" value="Unassembled WGS sequence"/>
</dbReference>
<keyword evidence="2" id="KW-0732">Signal</keyword>
<feature type="region of interest" description="Disordered" evidence="1">
    <location>
        <begin position="194"/>
        <end position="271"/>
    </location>
</feature>
<feature type="compositionally biased region" description="Polar residues" evidence="1">
    <location>
        <begin position="217"/>
        <end position="226"/>
    </location>
</feature>
<reference evidence="3 4" key="1">
    <citation type="journal article" date="2012" name="Proc. Natl. Acad. Sci. U.S.A.">
        <title>Antigenic diversity is generated by distinct evolutionary mechanisms in African trypanosome species.</title>
        <authorList>
            <person name="Jackson A.P."/>
            <person name="Berry A."/>
            <person name="Aslett M."/>
            <person name="Allison H.C."/>
            <person name="Burton P."/>
            <person name="Vavrova-Anderson J."/>
            <person name="Brown R."/>
            <person name="Browne H."/>
            <person name="Corton N."/>
            <person name="Hauser H."/>
            <person name="Gamble J."/>
            <person name="Gilderthorp R."/>
            <person name="Marcello L."/>
            <person name="McQuillan J."/>
            <person name="Otto T.D."/>
            <person name="Quail M.A."/>
            <person name="Sanders M.J."/>
            <person name="van Tonder A."/>
            <person name="Ginger M.L."/>
            <person name="Field M.C."/>
            <person name="Barry J.D."/>
            <person name="Hertz-Fowler C."/>
            <person name="Berriman M."/>
        </authorList>
    </citation>
    <scope>NUCLEOTIDE SEQUENCE</scope>
    <source>
        <strain evidence="3 4">Y486</strain>
    </source>
</reference>
<dbReference type="VEuPathDB" id="TriTrypDB:TvY486_0031050"/>
<evidence type="ECO:0000256" key="1">
    <source>
        <dbReference type="SAM" id="MobiDB-lite"/>
    </source>
</evidence>
<feature type="chain" id="PRO_5003395302" evidence="2">
    <location>
        <begin position="23"/>
        <end position="288"/>
    </location>
</feature>
<dbReference type="EMBL" id="CAEX01005277">
    <property type="protein sequence ID" value="CCD20319.1"/>
    <property type="molecule type" value="Genomic_DNA"/>
</dbReference>
<keyword evidence="4" id="KW-1185">Reference proteome</keyword>
<proteinExistence type="predicted"/>
<dbReference type="AlphaFoldDB" id="F9WRY3"/>
<evidence type="ECO:0000313" key="3">
    <source>
        <dbReference type="EMBL" id="CCD20319.1"/>
    </source>
</evidence>
<gene>
    <name evidence="3" type="ORF">TvY486_0031050</name>
</gene>